<sequence length="550" mass="63321">MNKAILASFFMTLSLLTTNAQDIPHLKKTNNVTQLIVNNQPYLMIAGEVHNSSASTIEYMKPLFPKLKAMNLNSVFVTLAWEQFEPNEGVFDYTLVDAIIDNAKENNLKVCLLWFASWKNGESSYTPMWVKKDIKRFFRVKTKEGMEIETMSPFCEATKIADAKAFAALMKHIKEVDTEQTVILMQPQNEVGMFQDIDYNNVALDLFEKNVPTELMTYLKINRKHLNTYVSEAWSKYNFKTSGTWKEIFGDTPEAKAFFTTWQYATYINFVAKSGREQYNLPMMVNAWIVQKPEDLPGVYPNGGPVSRVMDIWKAAAPDVDIQSPDIYLENFKEIVAMYHREDNPLLIPESKAEVGRAFYAFGEHNAICFSPFGIEDAADNFVFTQSYELLNEVQHLIKKYQGTGKMRAVLQEADETYKDIYLGDYKIKVMYEKPNEPSFGIIIQTDTDEFIVIGMNMSIYFDSEVKNTIGYIGQVFEGKYENEKWVTTRMMNGDETYHNSRLRVFGRTFETSEDLVKNQKKEGEPDAYSPATKQKIVTPGIYKVITYKR</sequence>
<gene>
    <name evidence="6" type="ORF">V8G56_09850</name>
</gene>
<name>A0ABW7MQD1_9FLAO</name>
<evidence type="ECO:0000259" key="4">
    <source>
        <dbReference type="Pfam" id="PF02449"/>
    </source>
</evidence>
<dbReference type="Gene3D" id="2.60.220.20">
    <property type="entry name" value="putative beta-Galactosidase from caulobacter crescentus"/>
    <property type="match status" value="1"/>
</dbReference>
<dbReference type="InterPro" id="IPR013529">
    <property type="entry name" value="Glyco_hydro_42_N"/>
</dbReference>
<reference evidence="6 7" key="1">
    <citation type="submission" date="2024-02" db="EMBL/GenBank/DDBJ databases">
        <title>A Gaetbulibacter species isolated from tidal flats and genomic insights of their niches.</title>
        <authorList>
            <person name="Ye Y."/>
        </authorList>
    </citation>
    <scope>NUCLEOTIDE SEQUENCE [LARGE SCALE GENOMIC DNA]</scope>
    <source>
        <strain evidence="6 7">KEM-8</strain>
    </source>
</reference>
<keyword evidence="7" id="KW-1185">Reference proteome</keyword>
<dbReference type="Proteomes" id="UP001610104">
    <property type="component" value="Unassembled WGS sequence"/>
</dbReference>
<feature type="chain" id="PRO_5046992335" evidence="3">
    <location>
        <begin position="21"/>
        <end position="550"/>
    </location>
</feature>
<evidence type="ECO:0000256" key="3">
    <source>
        <dbReference type="SAM" id="SignalP"/>
    </source>
</evidence>
<dbReference type="Gene3D" id="3.20.20.80">
    <property type="entry name" value="Glycosidases"/>
    <property type="match status" value="1"/>
</dbReference>
<protein>
    <submittedName>
        <fullName evidence="6">DUF5597 domain-containing protein</fullName>
    </submittedName>
</protein>
<dbReference type="EMBL" id="JBAWKC010000003">
    <property type="protein sequence ID" value="MFH6769036.1"/>
    <property type="molecule type" value="Genomic_DNA"/>
</dbReference>
<evidence type="ECO:0000259" key="5">
    <source>
        <dbReference type="Pfam" id="PF18120"/>
    </source>
</evidence>
<organism evidence="6 7">
    <name type="scientific">Gaetbulibacter aquiaggeris</name>
    <dbReference type="NCBI Taxonomy" id="1735373"/>
    <lineage>
        <taxon>Bacteria</taxon>
        <taxon>Pseudomonadati</taxon>
        <taxon>Bacteroidota</taxon>
        <taxon>Flavobacteriia</taxon>
        <taxon>Flavobacteriales</taxon>
        <taxon>Flavobacteriaceae</taxon>
        <taxon>Gaetbulibacter</taxon>
    </lineage>
</organism>
<keyword evidence="1" id="KW-0378">Hydrolase</keyword>
<dbReference type="InterPro" id="IPR040719">
    <property type="entry name" value="DUF5597"/>
</dbReference>
<dbReference type="Pfam" id="PF18120">
    <property type="entry name" value="DUF5597"/>
    <property type="match status" value="1"/>
</dbReference>
<feature type="domain" description="DUF5597" evidence="5">
    <location>
        <begin position="384"/>
        <end position="500"/>
    </location>
</feature>
<evidence type="ECO:0000313" key="6">
    <source>
        <dbReference type="EMBL" id="MFH6769036.1"/>
    </source>
</evidence>
<proteinExistence type="predicted"/>
<evidence type="ECO:0000256" key="1">
    <source>
        <dbReference type="ARBA" id="ARBA00022801"/>
    </source>
</evidence>
<feature type="signal peptide" evidence="3">
    <location>
        <begin position="1"/>
        <end position="20"/>
    </location>
</feature>
<dbReference type="RefSeq" id="WP_395438283.1">
    <property type="nucleotide sequence ID" value="NZ_JBAWKC010000003.1"/>
</dbReference>
<dbReference type="Pfam" id="PF02449">
    <property type="entry name" value="Glyco_hydro_42"/>
    <property type="match status" value="1"/>
</dbReference>
<accession>A0ABW7MQD1</accession>
<keyword evidence="2" id="KW-0326">Glycosidase</keyword>
<feature type="domain" description="Glycoside hydrolase family 42 N-terminal" evidence="4">
    <location>
        <begin position="66"/>
        <end position="330"/>
    </location>
</feature>
<keyword evidence="3" id="KW-0732">Signal</keyword>
<evidence type="ECO:0000256" key="2">
    <source>
        <dbReference type="ARBA" id="ARBA00023295"/>
    </source>
</evidence>
<dbReference type="SUPFAM" id="SSF51445">
    <property type="entry name" value="(Trans)glycosidases"/>
    <property type="match status" value="1"/>
</dbReference>
<dbReference type="InterPro" id="IPR017853">
    <property type="entry name" value="GH"/>
</dbReference>
<comment type="caution">
    <text evidence="6">The sequence shown here is derived from an EMBL/GenBank/DDBJ whole genome shotgun (WGS) entry which is preliminary data.</text>
</comment>
<evidence type="ECO:0000313" key="7">
    <source>
        <dbReference type="Proteomes" id="UP001610104"/>
    </source>
</evidence>